<dbReference type="InterPro" id="IPR001387">
    <property type="entry name" value="Cro/C1-type_HTH"/>
</dbReference>
<dbReference type="SMART" id="SM00530">
    <property type="entry name" value="HTH_XRE"/>
    <property type="match status" value="1"/>
</dbReference>
<dbReference type="EMBL" id="CP097119">
    <property type="protein sequence ID" value="USS89879.1"/>
    <property type="molecule type" value="Genomic_DNA"/>
</dbReference>
<evidence type="ECO:0000313" key="3">
    <source>
        <dbReference type="Proteomes" id="UP001055911"/>
    </source>
</evidence>
<dbReference type="PANTHER" id="PTHR33516">
    <property type="entry name" value="LEXA REPRESSOR"/>
    <property type="match status" value="1"/>
</dbReference>
<reference evidence="2" key="1">
    <citation type="submission" date="2022-05" db="EMBL/GenBank/DDBJ databases">
        <authorList>
            <person name="Oliphant S.A."/>
            <person name="Watson-Haigh N.S."/>
            <person name="Sumby K.M."/>
            <person name="Gardner J.M."/>
            <person name="Jiranek V."/>
        </authorList>
    </citation>
    <scope>NUCLEOTIDE SEQUENCE</scope>
    <source>
        <strain evidence="2">KI4_B1</strain>
    </source>
</reference>
<dbReference type="RefSeq" id="WP_252767425.1">
    <property type="nucleotide sequence ID" value="NZ_CP097119.1"/>
</dbReference>
<keyword evidence="3" id="KW-1185">Reference proteome</keyword>
<evidence type="ECO:0000259" key="1">
    <source>
        <dbReference type="PROSITE" id="PS50943"/>
    </source>
</evidence>
<dbReference type="Proteomes" id="UP001055911">
    <property type="component" value="Chromosome"/>
</dbReference>
<dbReference type="CDD" id="cd06529">
    <property type="entry name" value="S24_LexA-like"/>
    <property type="match status" value="1"/>
</dbReference>
<dbReference type="Pfam" id="PF00717">
    <property type="entry name" value="Peptidase_S24"/>
    <property type="match status" value="1"/>
</dbReference>
<dbReference type="Gene3D" id="1.10.260.40">
    <property type="entry name" value="lambda repressor-like DNA-binding domains"/>
    <property type="match status" value="1"/>
</dbReference>
<dbReference type="InterPro" id="IPR036286">
    <property type="entry name" value="LexA/Signal_pep-like_sf"/>
</dbReference>
<feature type="domain" description="HTH cro/C1-type" evidence="1">
    <location>
        <begin position="3"/>
        <end position="53"/>
    </location>
</feature>
<sequence>MSERKKFTLRQLAVQAKLDPGYLSLLERGKRNIPKPDTLRKLTKGLRIDESEIFKMAGLESPNEPTNLTSIDSSEMISIPIIDEIACGEPITAVENISGHMLLPGDLVKGGDYFILKCIGKSMEPAIMNGFNVLVREQLDDENGQITAVLLDDDNTATLKRVKKIKSSIILMHDNPDFEPIILNEDKPGRILGIVKMEMNMF</sequence>
<evidence type="ECO:0000313" key="2">
    <source>
        <dbReference type="EMBL" id="USS89879.1"/>
    </source>
</evidence>
<dbReference type="InterPro" id="IPR015927">
    <property type="entry name" value="Peptidase_S24_S26A/B/C"/>
</dbReference>
<name>A0A9Q8ZUK1_9LACO</name>
<dbReference type="PROSITE" id="PS50943">
    <property type="entry name" value="HTH_CROC1"/>
    <property type="match status" value="1"/>
</dbReference>
<dbReference type="SUPFAM" id="SSF51306">
    <property type="entry name" value="LexA/Signal peptidase"/>
    <property type="match status" value="1"/>
</dbReference>
<accession>A0A9Q8ZUK1</accession>
<gene>
    <name evidence="2" type="ORF">M3M40_03670</name>
</gene>
<dbReference type="PANTHER" id="PTHR33516:SF2">
    <property type="entry name" value="LEXA REPRESSOR-RELATED"/>
    <property type="match status" value="1"/>
</dbReference>
<dbReference type="CDD" id="cd00093">
    <property type="entry name" value="HTH_XRE"/>
    <property type="match status" value="1"/>
</dbReference>
<dbReference type="AlphaFoldDB" id="A0A9Q8ZUK1"/>
<protein>
    <submittedName>
        <fullName evidence="2">Helix-turn-helix domain-containing protein</fullName>
    </submittedName>
</protein>
<dbReference type="Gene3D" id="2.10.109.10">
    <property type="entry name" value="Umud Fragment, subunit A"/>
    <property type="match status" value="1"/>
</dbReference>
<dbReference type="Pfam" id="PF13560">
    <property type="entry name" value="HTH_31"/>
    <property type="match status" value="1"/>
</dbReference>
<proteinExistence type="predicted"/>
<dbReference type="GO" id="GO:0003677">
    <property type="term" value="F:DNA binding"/>
    <property type="evidence" value="ECO:0007669"/>
    <property type="project" value="InterPro"/>
</dbReference>
<dbReference type="SUPFAM" id="SSF47413">
    <property type="entry name" value="lambda repressor-like DNA-binding domains"/>
    <property type="match status" value="1"/>
</dbReference>
<organism evidence="2 3">
    <name type="scientific">Fructilactobacillus cliffordii</name>
    <dbReference type="NCBI Taxonomy" id="2940299"/>
    <lineage>
        <taxon>Bacteria</taxon>
        <taxon>Bacillati</taxon>
        <taxon>Bacillota</taxon>
        <taxon>Bacilli</taxon>
        <taxon>Lactobacillales</taxon>
        <taxon>Lactobacillaceae</taxon>
        <taxon>Fructilactobacillus</taxon>
    </lineage>
</organism>
<dbReference type="InterPro" id="IPR050077">
    <property type="entry name" value="LexA_repressor"/>
</dbReference>
<dbReference type="InterPro" id="IPR010982">
    <property type="entry name" value="Lambda_DNA-bd_dom_sf"/>
</dbReference>
<dbReference type="InterPro" id="IPR039418">
    <property type="entry name" value="LexA-like"/>
</dbReference>